<reference evidence="1 2" key="1">
    <citation type="submission" date="2024-04" db="EMBL/GenBank/DDBJ databases">
        <title>Tritrichomonas musculus Genome.</title>
        <authorList>
            <person name="Alves-Ferreira E."/>
            <person name="Grigg M."/>
            <person name="Lorenzi H."/>
            <person name="Galac M."/>
        </authorList>
    </citation>
    <scope>NUCLEOTIDE SEQUENCE [LARGE SCALE GENOMIC DNA]</scope>
    <source>
        <strain evidence="1 2">EAF2021</strain>
    </source>
</reference>
<sequence length="179" mass="20977">MEEEEINNETEEFDLKITNEDDLNEIVISGEFNKYYQKNLAFEGISVYDSTENSLKTLISNTSPKSLYFKNCFFLDFNFLLKIDENFEKISVIESELDTYKAKELISHLPTEVEISVDLSGNEIGLYEKVFFDFLKPAIFDPIVFKPLILKDNKFSEKGISDFKDFLKQYNLEDDFIIF</sequence>
<name>A0ABR2HB29_9EUKA</name>
<comment type="caution">
    <text evidence="1">The sequence shown here is derived from an EMBL/GenBank/DDBJ whole genome shotgun (WGS) entry which is preliminary data.</text>
</comment>
<gene>
    <name evidence="1" type="ORF">M9Y10_024734</name>
</gene>
<evidence type="ECO:0000313" key="1">
    <source>
        <dbReference type="EMBL" id="KAK8843671.1"/>
    </source>
</evidence>
<dbReference type="EMBL" id="JAPFFF010000034">
    <property type="protein sequence ID" value="KAK8843671.1"/>
    <property type="molecule type" value="Genomic_DNA"/>
</dbReference>
<dbReference type="Proteomes" id="UP001470230">
    <property type="component" value="Unassembled WGS sequence"/>
</dbReference>
<proteinExistence type="predicted"/>
<keyword evidence="2" id="KW-1185">Reference proteome</keyword>
<accession>A0ABR2HB29</accession>
<organism evidence="1 2">
    <name type="scientific">Tritrichomonas musculus</name>
    <dbReference type="NCBI Taxonomy" id="1915356"/>
    <lineage>
        <taxon>Eukaryota</taxon>
        <taxon>Metamonada</taxon>
        <taxon>Parabasalia</taxon>
        <taxon>Tritrichomonadida</taxon>
        <taxon>Tritrichomonadidae</taxon>
        <taxon>Tritrichomonas</taxon>
    </lineage>
</organism>
<protein>
    <submittedName>
        <fullName evidence="1">Uncharacterized protein</fullName>
    </submittedName>
</protein>
<evidence type="ECO:0000313" key="2">
    <source>
        <dbReference type="Proteomes" id="UP001470230"/>
    </source>
</evidence>